<dbReference type="InterPro" id="IPR000407">
    <property type="entry name" value="GDA1_CD39_NTPase"/>
</dbReference>
<accession>A0A068U6F1</accession>
<evidence type="ECO:0000256" key="1">
    <source>
        <dbReference type="ARBA" id="ARBA00009283"/>
    </source>
</evidence>
<gene>
    <name evidence="5" type="ORF">GSCOC_T00017376001</name>
</gene>
<feature type="active site" description="Proton acceptor" evidence="3">
    <location>
        <position position="182"/>
    </location>
</feature>
<evidence type="ECO:0000313" key="6">
    <source>
        <dbReference type="Proteomes" id="UP000295252"/>
    </source>
</evidence>
<dbReference type="PhylomeDB" id="A0A068U6F1"/>
<organism evidence="5 6">
    <name type="scientific">Coffea canephora</name>
    <name type="common">Robusta coffee</name>
    <dbReference type="NCBI Taxonomy" id="49390"/>
    <lineage>
        <taxon>Eukaryota</taxon>
        <taxon>Viridiplantae</taxon>
        <taxon>Streptophyta</taxon>
        <taxon>Embryophyta</taxon>
        <taxon>Tracheophyta</taxon>
        <taxon>Spermatophyta</taxon>
        <taxon>Magnoliopsida</taxon>
        <taxon>eudicotyledons</taxon>
        <taxon>Gunneridae</taxon>
        <taxon>Pentapetalae</taxon>
        <taxon>asterids</taxon>
        <taxon>lamiids</taxon>
        <taxon>Gentianales</taxon>
        <taxon>Rubiaceae</taxon>
        <taxon>Ixoroideae</taxon>
        <taxon>Gardenieae complex</taxon>
        <taxon>Bertiereae - Coffeeae clade</taxon>
        <taxon>Coffeeae</taxon>
        <taxon>Coffea</taxon>
    </lineage>
</organism>
<evidence type="ECO:0000256" key="2">
    <source>
        <dbReference type="ARBA" id="ARBA00022801"/>
    </source>
</evidence>
<reference evidence="6" key="1">
    <citation type="journal article" date="2014" name="Science">
        <title>The coffee genome provides insight into the convergent evolution of caffeine biosynthesis.</title>
        <authorList>
            <person name="Denoeud F."/>
            <person name="Carretero-Paulet L."/>
            <person name="Dereeper A."/>
            <person name="Droc G."/>
            <person name="Guyot R."/>
            <person name="Pietrella M."/>
            <person name="Zheng C."/>
            <person name="Alberti A."/>
            <person name="Anthony F."/>
            <person name="Aprea G."/>
            <person name="Aury J.M."/>
            <person name="Bento P."/>
            <person name="Bernard M."/>
            <person name="Bocs S."/>
            <person name="Campa C."/>
            <person name="Cenci A."/>
            <person name="Combes M.C."/>
            <person name="Crouzillat D."/>
            <person name="Da Silva C."/>
            <person name="Daddiego L."/>
            <person name="De Bellis F."/>
            <person name="Dussert S."/>
            <person name="Garsmeur O."/>
            <person name="Gayraud T."/>
            <person name="Guignon V."/>
            <person name="Jahn K."/>
            <person name="Jamilloux V."/>
            <person name="Joet T."/>
            <person name="Labadie K."/>
            <person name="Lan T."/>
            <person name="Leclercq J."/>
            <person name="Lepelley M."/>
            <person name="Leroy T."/>
            <person name="Li L.T."/>
            <person name="Librado P."/>
            <person name="Lopez L."/>
            <person name="Munoz A."/>
            <person name="Noel B."/>
            <person name="Pallavicini A."/>
            <person name="Perrotta G."/>
            <person name="Poncet V."/>
            <person name="Pot D."/>
            <person name="Priyono X."/>
            <person name="Rigoreau M."/>
            <person name="Rouard M."/>
            <person name="Rozas J."/>
            <person name="Tranchant-Dubreuil C."/>
            <person name="VanBuren R."/>
            <person name="Zhang Q."/>
            <person name="Andrade A.C."/>
            <person name="Argout X."/>
            <person name="Bertrand B."/>
            <person name="de Kochko A."/>
            <person name="Graziosi G."/>
            <person name="Henry R.J."/>
            <person name="Jayarama X."/>
            <person name="Ming R."/>
            <person name="Nagai C."/>
            <person name="Rounsley S."/>
            <person name="Sankoff D."/>
            <person name="Giuliano G."/>
            <person name="Albert V.A."/>
            <person name="Wincker P."/>
            <person name="Lashermes P."/>
        </authorList>
    </citation>
    <scope>NUCLEOTIDE SEQUENCE [LARGE SCALE GENOMIC DNA]</scope>
    <source>
        <strain evidence="6">cv. DH200-94</strain>
    </source>
</reference>
<feature type="chain" id="PRO_5001654530" description="Apyrase" evidence="4">
    <location>
        <begin position="31"/>
        <end position="476"/>
    </location>
</feature>
<keyword evidence="6" id="KW-1185">Reference proteome</keyword>
<dbReference type="Proteomes" id="UP000295252">
    <property type="component" value="Chromosome XI"/>
</dbReference>
<evidence type="ECO:0000256" key="4">
    <source>
        <dbReference type="SAM" id="SignalP"/>
    </source>
</evidence>
<dbReference type="Gramene" id="CDP04086">
    <property type="protein sequence ID" value="CDP04086"/>
    <property type="gene ID" value="GSCOC_T00017376001"/>
</dbReference>
<dbReference type="STRING" id="49390.A0A068U6F1"/>
<comment type="similarity">
    <text evidence="1">Belongs to the GDA1/CD39 NTPase family.</text>
</comment>
<evidence type="ECO:0000256" key="3">
    <source>
        <dbReference type="PIRSR" id="PIRSR600407-1"/>
    </source>
</evidence>
<sequence length="476" mass="52572">MRNKRQQRAFIPLFFICYILFFVLIRPAEGIKQSQALNRKFSLNGFLNLVLGEGSEQYVVIFDAGSTGSRVHVYRFDSDMNLLKIGDDFEYFEKTTPGLSSYADDPTAAAQSLKTLLENAEAIVPEELRANTPVLVGATAGLRQLNGDAAENILEAVRDLLKNESSFKYKAEWVTILDGSQEAAYAWAAINYLLGSIGKNYSETVGSVDLGGGSVEMTYAVSETTAAQASNISNNGEPYIHENNFLGTTYYLYAYSYLNYGLLAARAEILKLSRNSSNPCILYGYDGYYTYEDVVYRASALPTGPNIKQCWGFVKKALNISAPCQHKNCTFNGVWNGGGGDGQKNLYVASFFYDIGSEVGIFEPNAPSATVRPADYLSVANRACATKYEDIQSVFPNIYEADKPVICMDLIYMYTLLVNGFGVNPFKKITVVQSIEYKDSLVDATWSLGSAINAVSSLYEAKDENRIKDLMFLAHV</sequence>
<keyword evidence="2" id="KW-0378">Hydrolase</keyword>
<dbReference type="GO" id="GO:0016020">
    <property type="term" value="C:membrane"/>
    <property type="evidence" value="ECO:0007669"/>
    <property type="project" value="TreeGrafter"/>
</dbReference>
<dbReference type="GO" id="GO:0009134">
    <property type="term" value="P:nucleoside diphosphate catabolic process"/>
    <property type="evidence" value="ECO:0007669"/>
    <property type="project" value="TreeGrafter"/>
</dbReference>
<proteinExistence type="inferred from homology"/>
<evidence type="ECO:0008006" key="7">
    <source>
        <dbReference type="Google" id="ProtNLM"/>
    </source>
</evidence>
<dbReference type="PANTHER" id="PTHR11782">
    <property type="entry name" value="ADENOSINE/GUANOSINE DIPHOSPHATASE"/>
    <property type="match status" value="1"/>
</dbReference>
<keyword evidence="4" id="KW-0732">Signal</keyword>
<dbReference type="InParanoid" id="A0A068U6F1"/>
<dbReference type="EMBL" id="HG739096">
    <property type="protein sequence ID" value="CDP04086.1"/>
    <property type="molecule type" value="Genomic_DNA"/>
</dbReference>
<dbReference type="GO" id="GO:0017110">
    <property type="term" value="F:nucleoside diphosphate phosphatase activity"/>
    <property type="evidence" value="ECO:0007669"/>
    <property type="project" value="TreeGrafter"/>
</dbReference>
<dbReference type="Gene3D" id="3.30.420.40">
    <property type="match status" value="1"/>
</dbReference>
<dbReference type="Gene3D" id="3.30.420.150">
    <property type="entry name" value="Exopolyphosphatase. Domain 2"/>
    <property type="match status" value="1"/>
</dbReference>
<dbReference type="Pfam" id="PF01150">
    <property type="entry name" value="GDA1_CD39"/>
    <property type="match status" value="1"/>
</dbReference>
<dbReference type="OrthoDB" id="6372431at2759"/>
<feature type="signal peptide" evidence="4">
    <location>
        <begin position="1"/>
        <end position="30"/>
    </location>
</feature>
<dbReference type="OMA" id="ECREIAL"/>
<dbReference type="AlphaFoldDB" id="A0A068U6F1"/>
<dbReference type="PANTHER" id="PTHR11782:SF87">
    <property type="entry name" value="APYRASE"/>
    <property type="match status" value="1"/>
</dbReference>
<evidence type="ECO:0000313" key="5">
    <source>
        <dbReference type="EMBL" id="CDP04086.1"/>
    </source>
</evidence>
<protein>
    <recommendedName>
        <fullName evidence="7">Apyrase</fullName>
    </recommendedName>
</protein>
<name>A0A068U6F1_COFCA</name>